<feature type="domain" description="MYND-type" evidence="6">
    <location>
        <begin position="75"/>
        <end position="114"/>
    </location>
</feature>
<evidence type="ECO:0000256" key="3">
    <source>
        <dbReference type="ARBA" id="ARBA00022833"/>
    </source>
</evidence>
<reference evidence="7 8" key="1">
    <citation type="submission" date="2023-08" db="EMBL/GenBank/DDBJ databases">
        <title>Black Yeasts Isolated from many extreme environments.</title>
        <authorList>
            <person name="Coleine C."/>
            <person name="Stajich J.E."/>
            <person name="Selbmann L."/>
        </authorList>
    </citation>
    <scope>NUCLEOTIDE SEQUENCE [LARGE SCALE GENOMIC DNA]</scope>
    <source>
        <strain evidence="7 8">CCFEE 5910</strain>
    </source>
</reference>
<dbReference type="Gene3D" id="6.10.140.2220">
    <property type="match status" value="1"/>
</dbReference>
<dbReference type="InterPro" id="IPR002893">
    <property type="entry name" value="Znf_MYND"/>
</dbReference>
<dbReference type="InterPro" id="IPR046341">
    <property type="entry name" value="SET_dom_sf"/>
</dbReference>
<dbReference type="Pfam" id="PF00856">
    <property type="entry name" value="SET"/>
    <property type="match status" value="1"/>
</dbReference>
<dbReference type="GO" id="GO:0008270">
    <property type="term" value="F:zinc ion binding"/>
    <property type="evidence" value="ECO:0007669"/>
    <property type="project" value="UniProtKB-KW"/>
</dbReference>
<keyword evidence="2 4" id="KW-0863">Zinc-finger</keyword>
<dbReference type="GO" id="GO:0005634">
    <property type="term" value="C:nucleus"/>
    <property type="evidence" value="ECO:0007669"/>
    <property type="project" value="TreeGrafter"/>
</dbReference>
<evidence type="ECO:0000259" key="5">
    <source>
        <dbReference type="PROSITE" id="PS50280"/>
    </source>
</evidence>
<dbReference type="AlphaFoldDB" id="A0AAN7YAM5"/>
<comment type="caution">
    <text evidence="7">The sequence shown here is derived from an EMBL/GenBank/DDBJ whole genome shotgun (WGS) entry which is preliminary data.</text>
</comment>
<name>A0AAN7YAM5_9EURO</name>
<proteinExistence type="predicted"/>
<keyword evidence="3" id="KW-0862">Zinc</keyword>
<accession>A0AAN7YAM5</accession>
<evidence type="ECO:0000313" key="7">
    <source>
        <dbReference type="EMBL" id="KAK5085426.1"/>
    </source>
</evidence>
<dbReference type="Gene3D" id="2.170.270.10">
    <property type="entry name" value="SET domain"/>
    <property type="match status" value="1"/>
</dbReference>
<gene>
    <name evidence="7" type="ORF">LTR05_004711</name>
</gene>
<evidence type="ECO:0000256" key="1">
    <source>
        <dbReference type="ARBA" id="ARBA00022723"/>
    </source>
</evidence>
<evidence type="ECO:0000256" key="4">
    <source>
        <dbReference type="PROSITE-ProRule" id="PRU00134"/>
    </source>
</evidence>
<dbReference type="Pfam" id="PF01753">
    <property type="entry name" value="zf-MYND"/>
    <property type="match status" value="1"/>
</dbReference>
<organism evidence="7 8">
    <name type="scientific">Lithohypha guttulata</name>
    <dbReference type="NCBI Taxonomy" id="1690604"/>
    <lineage>
        <taxon>Eukaryota</taxon>
        <taxon>Fungi</taxon>
        <taxon>Dikarya</taxon>
        <taxon>Ascomycota</taxon>
        <taxon>Pezizomycotina</taxon>
        <taxon>Eurotiomycetes</taxon>
        <taxon>Chaetothyriomycetidae</taxon>
        <taxon>Chaetothyriales</taxon>
        <taxon>Trichomeriaceae</taxon>
        <taxon>Lithohypha</taxon>
    </lineage>
</organism>
<sequence>MTNIQVGAMASANNALINLSMELTNLDMDLTVLANAKAKGQALFATKFIKKGEPVMFLDPPVMMAIDSESLHRTCYSCLVTKSGMGRCGQCKMAYFCDKSCRNQAWKNYHKYECPILRDFKEVLTGSSIKDPPRNFRAVLRLILLHKAGKVSTSALQEVADLWHRANGRTDEHDNMLAQVIKGATETDASQSCILSLLRVMESNCYNIGTFSGDLIGAEVYLKISRANHSCAPNATFSHWGLVMWDRQSKYLTLFDKQMPAAMIVARQDIAKEEEITLAYVDIELELEARKHRLRYVYGFDCACPRCEKEEALCREKEQKLQKIASRT</sequence>
<dbReference type="PROSITE" id="PS50280">
    <property type="entry name" value="SET"/>
    <property type="match status" value="1"/>
</dbReference>
<dbReference type="CDD" id="cd20071">
    <property type="entry name" value="SET_SMYD"/>
    <property type="match status" value="1"/>
</dbReference>
<keyword evidence="1" id="KW-0479">Metal-binding</keyword>
<feature type="domain" description="SET" evidence="5">
    <location>
        <begin position="19"/>
        <end position="281"/>
    </location>
</feature>
<evidence type="ECO:0000259" key="6">
    <source>
        <dbReference type="PROSITE" id="PS50865"/>
    </source>
</evidence>
<evidence type="ECO:0000256" key="2">
    <source>
        <dbReference type="ARBA" id="ARBA00022771"/>
    </source>
</evidence>
<dbReference type="InterPro" id="IPR001214">
    <property type="entry name" value="SET_dom"/>
</dbReference>
<dbReference type="PANTHER" id="PTHR12197">
    <property type="entry name" value="HISTONE-LYSINE N-METHYLTRANSFERASE SMYD"/>
    <property type="match status" value="1"/>
</dbReference>
<dbReference type="Proteomes" id="UP001309876">
    <property type="component" value="Unassembled WGS sequence"/>
</dbReference>
<dbReference type="PROSITE" id="PS50865">
    <property type="entry name" value="ZF_MYND_2"/>
    <property type="match status" value="1"/>
</dbReference>
<dbReference type="PANTHER" id="PTHR12197:SF251">
    <property type="entry name" value="EG:BACR7C10.4 PROTEIN"/>
    <property type="match status" value="1"/>
</dbReference>
<dbReference type="SUPFAM" id="SSF144232">
    <property type="entry name" value="HIT/MYND zinc finger-like"/>
    <property type="match status" value="1"/>
</dbReference>
<evidence type="ECO:0000313" key="8">
    <source>
        <dbReference type="Proteomes" id="UP001309876"/>
    </source>
</evidence>
<protein>
    <submittedName>
        <fullName evidence="7">Uncharacterized protein</fullName>
    </submittedName>
</protein>
<dbReference type="SUPFAM" id="SSF82199">
    <property type="entry name" value="SET domain"/>
    <property type="match status" value="1"/>
</dbReference>
<dbReference type="EMBL" id="JAVRRJ010000004">
    <property type="protein sequence ID" value="KAK5085426.1"/>
    <property type="molecule type" value="Genomic_DNA"/>
</dbReference>
<keyword evidence="8" id="KW-1185">Reference proteome</keyword>
<dbReference type="Gene3D" id="1.10.220.160">
    <property type="match status" value="1"/>
</dbReference>
<dbReference type="InterPro" id="IPR050869">
    <property type="entry name" value="H3K4_H4K5_MeTrfase"/>
</dbReference>